<organism evidence="2 3">
    <name type="scientific">Oceanobacillus kimchii</name>
    <dbReference type="NCBI Taxonomy" id="746691"/>
    <lineage>
        <taxon>Bacteria</taxon>
        <taxon>Bacillati</taxon>
        <taxon>Bacillota</taxon>
        <taxon>Bacilli</taxon>
        <taxon>Bacillales</taxon>
        <taxon>Bacillaceae</taxon>
        <taxon>Oceanobacillus</taxon>
    </lineage>
</organism>
<accession>A0ABQ5TIK1</accession>
<evidence type="ECO:0000313" key="3">
    <source>
        <dbReference type="Proteomes" id="UP001275436"/>
    </source>
</evidence>
<reference evidence="2 3" key="1">
    <citation type="submission" date="2023-02" db="EMBL/GenBank/DDBJ databases">
        <title>Oceanobacillus kimchii IFOP_LL358 isolated form Alexandrium catenella lab strain.</title>
        <authorList>
            <person name="Gajardo G."/>
            <person name="Ueki S."/>
            <person name="Maruyama F."/>
        </authorList>
    </citation>
    <scope>NUCLEOTIDE SEQUENCE [LARGE SCALE GENOMIC DNA]</scope>
    <source>
        <strain evidence="2 3">IFOP_LL358</strain>
    </source>
</reference>
<dbReference type="Proteomes" id="UP001275436">
    <property type="component" value="Unassembled WGS sequence"/>
</dbReference>
<feature type="transmembrane region" description="Helical" evidence="1">
    <location>
        <begin position="6"/>
        <end position="26"/>
    </location>
</feature>
<protein>
    <submittedName>
        <fullName evidence="2">Uncharacterized protein</fullName>
    </submittedName>
</protein>
<dbReference type="EMBL" id="BSKO01000001">
    <property type="protein sequence ID" value="GLO66708.1"/>
    <property type="molecule type" value="Genomic_DNA"/>
</dbReference>
<keyword evidence="1" id="KW-0812">Transmembrane</keyword>
<name>A0ABQ5TIK1_9BACI</name>
<proteinExistence type="predicted"/>
<sequence length="51" mass="5784">MTFGEVFLLTAVLEVVAYLIGDMLVLPRMNNTVTTIVDFVLARLFIDFMMV</sequence>
<gene>
    <name evidence="2" type="ORF">MACH08_24920</name>
</gene>
<keyword evidence="1" id="KW-0472">Membrane</keyword>
<dbReference type="InterPro" id="IPR019649">
    <property type="entry name" value="DUF2512"/>
</dbReference>
<evidence type="ECO:0000313" key="2">
    <source>
        <dbReference type="EMBL" id="GLO66708.1"/>
    </source>
</evidence>
<dbReference type="Pfam" id="PF10710">
    <property type="entry name" value="DUF2512"/>
    <property type="match status" value="1"/>
</dbReference>
<keyword evidence="3" id="KW-1185">Reference proteome</keyword>
<dbReference type="RefSeq" id="WP_317958205.1">
    <property type="nucleotide sequence ID" value="NZ_BSKO01000001.1"/>
</dbReference>
<comment type="caution">
    <text evidence="2">The sequence shown here is derived from an EMBL/GenBank/DDBJ whole genome shotgun (WGS) entry which is preliminary data.</text>
</comment>
<keyword evidence="1" id="KW-1133">Transmembrane helix</keyword>
<evidence type="ECO:0000256" key="1">
    <source>
        <dbReference type="SAM" id="Phobius"/>
    </source>
</evidence>